<reference evidence="1 2" key="1">
    <citation type="submission" date="2024-02" db="EMBL/GenBank/DDBJ databases">
        <title>Whole genome of MDR Enterobacteriaceae from southern Thailand.</title>
        <authorList>
            <person name="Surachat K."/>
        </authorList>
    </citation>
    <scope>NUCLEOTIDE SEQUENCE [LARGE SCALE GENOMIC DNA]</scope>
    <source>
        <strain evidence="1 2">PSU_29</strain>
    </source>
</reference>
<gene>
    <name evidence="1" type="ORF">AAIG39_17360</name>
</gene>
<dbReference type="RefSeq" id="WP_343194357.1">
    <property type="nucleotide sequence ID" value="NZ_JBCIVJ010000014.1"/>
</dbReference>
<keyword evidence="2" id="KW-1185">Reference proteome</keyword>
<evidence type="ECO:0000313" key="2">
    <source>
        <dbReference type="Proteomes" id="UP001411173"/>
    </source>
</evidence>
<dbReference type="Proteomes" id="UP001411173">
    <property type="component" value="Unassembled WGS sequence"/>
</dbReference>
<accession>A0ABU9V806</accession>
<organism evidence="1 2">
    <name type="scientific">Phytobacter palmae</name>
    <dbReference type="NCBI Taxonomy" id="1855371"/>
    <lineage>
        <taxon>Bacteria</taxon>
        <taxon>Pseudomonadati</taxon>
        <taxon>Pseudomonadota</taxon>
        <taxon>Gammaproteobacteria</taxon>
        <taxon>Enterobacterales</taxon>
        <taxon>Enterobacteriaceae</taxon>
        <taxon>Phytobacter</taxon>
    </lineage>
</organism>
<proteinExistence type="predicted"/>
<evidence type="ECO:0000313" key="1">
    <source>
        <dbReference type="EMBL" id="MEN0580759.1"/>
    </source>
</evidence>
<protein>
    <submittedName>
        <fullName evidence="1">Uncharacterized protein</fullName>
    </submittedName>
</protein>
<name>A0ABU9V806_9ENTR</name>
<dbReference type="EMBL" id="JBCIVJ010000014">
    <property type="protein sequence ID" value="MEN0580759.1"/>
    <property type="molecule type" value="Genomic_DNA"/>
</dbReference>
<comment type="caution">
    <text evidence="1">The sequence shown here is derived from an EMBL/GenBank/DDBJ whole genome shotgun (WGS) entry which is preliminary data.</text>
</comment>
<sequence length="43" mass="5163">MKEVIVDTLQFSWRFEHSSQYLAQVKGFGETIHPLRPECWIRV</sequence>